<reference evidence="2 5" key="2">
    <citation type="submission" date="2019-07" db="EMBL/GenBank/DDBJ databases">
        <title>Whole genome shotgun sequence of Myxococcus fulvus NBRC 100333.</title>
        <authorList>
            <person name="Hosoyama A."/>
            <person name="Uohara A."/>
            <person name="Ohji S."/>
            <person name="Ichikawa N."/>
        </authorList>
    </citation>
    <scope>NUCLEOTIDE SEQUENCE [LARGE SCALE GENOMIC DNA]</scope>
    <source>
        <strain evidence="2 5">NBRC 100333</strain>
    </source>
</reference>
<dbReference type="Proteomes" id="UP000183760">
    <property type="component" value="Unassembled WGS sequence"/>
</dbReference>
<dbReference type="InterPro" id="IPR029063">
    <property type="entry name" value="SAM-dependent_MTases_sf"/>
</dbReference>
<reference evidence="3 4" key="1">
    <citation type="submission" date="2016-10" db="EMBL/GenBank/DDBJ databases">
        <authorList>
            <person name="Varghese N."/>
            <person name="Submissions S."/>
        </authorList>
    </citation>
    <scope>NUCLEOTIDE SEQUENCE [LARGE SCALE GENOMIC DNA]</scope>
    <source>
        <strain evidence="3 4">DSM 16525</strain>
    </source>
</reference>
<protein>
    <submittedName>
        <fullName evidence="3">Ubiquinone/menaquinone biosynthesis C-methylase UbiE</fullName>
    </submittedName>
</protein>
<dbReference type="Gene3D" id="3.40.50.150">
    <property type="entry name" value="Vaccinia Virus protein VP39"/>
    <property type="match status" value="1"/>
</dbReference>
<name>A0A511TH17_MYXFU</name>
<organism evidence="2 5">
    <name type="scientific">Myxococcus fulvus</name>
    <dbReference type="NCBI Taxonomy" id="33"/>
    <lineage>
        <taxon>Bacteria</taxon>
        <taxon>Pseudomonadati</taxon>
        <taxon>Myxococcota</taxon>
        <taxon>Myxococcia</taxon>
        <taxon>Myxococcales</taxon>
        <taxon>Cystobacterineae</taxon>
        <taxon>Myxococcaceae</taxon>
        <taxon>Myxococcus</taxon>
    </lineage>
</organism>
<keyword evidence="3" id="KW-0830">Ubiquinone</keyword>
<dbReference type="EMBL" id="BJXR01000082">
    <property type="protein sequence ID" value="GEN13476.1"/>
    <property type="molecule type" value="Genomic_DNA"/>
</dbReference>
<dbReference type="CDD" id="cd02440">
    <property type="entry name" value="AdoMet_MTases"/>
    <property type="match status" value="1"/>
</dbReference>
<dbReference type="EMBL" id="FOIB01000006">
    <property type="protein sequence ID" value="SEU19433.1"/>
    <property type="molecule type" value="Genomic_DNA"/>
</dbReference>
<dbReference type="STRING" id="1334629.MFUL124B02_31255"/>
<sequence length="320" mass="35679">MSNEGVLALAKEVGDDWKQHAYYDEVEGLIPAAWEKLIWPMIGACDFSTTVDLAAGHGRNTEYLLPLARHLHVVDINPENIDVCRRRFEGRDSKISYGVNDGTSLAGVPTGSVTLVYSFDAMVHFDSDVVRAYLREFARVLAPDAHAFIHHSNYTANPTGRWMDNPSIRNFMSKELFAHYAHKEGLRVLSQQVLTWDGIPGLDCLTLLRKPNPLGDVHGTYTKRDGMLFVLAGAHESATVTLERPGTVTVNAHAHEWCGRLVVRQGERVLATFEVHDPQPQSKQCVFEAEAGEVVFHAEDRGGGRGEAWVRGLDVQWRKP</sequence>
<dbReference type="SUPFAM" id="SSF53335">
    <property type="entry name" value="S-adenosyl-L-methionine-dependent methyltransferases"/>
    <property type="match status" value="1"/>
</dbReference>
<dbReference type="Proteomes" id="UP000321514">
    <property type="component" value="Unassembled WGS sequence"/>
</dbReference>
<keyword evidence="4" id="KW-1185">Reference proteome</keyword>
<comment type="caution">
    <text evidence="2">The sequence shown here is derived from an EMBL/GenBank/DDBJ whole genome shotgun (WGS) entry which is preliminary data.</text>
</comment>
<evidence type="ECO:0000313" key="5">
    <source>
        <dbReference type="Proteomes" id="UP000321514"/>
    </source>
</evidence>
<dbReference type="Pfam" id="PF13649">
    <property type="entry name" value="Methyltransf_25"/>
    <property type="match status" value="1"/>
</dbReference>
<dbReference type="OrthoDB" id="5363250at2"/>
<dbReference type="InterPro" id="IPR041698">
    <property type="entry name" value="Methyltransf_25"/>
</dbReference>
<feature type="domain" description="Methyltransferase" evidence="1">
    <location>
        <begin position="51"/>
        <end position="144"/>
    </location>
</feature>
<dbReference type="AlphaFoldDB" id="A0A511TH17"/>
<evidence type="ECO:0000259" key="1">
    <source>
        <dbReference type="Pfam" id="PF13649"/>
    </source>
</evidence>
<evidence type="ECO:0000313" key="4">
    <source>
        <dbReference type="Proteomes" id="UP000183760"/>
    </source>
</evidence>
<evidence type="ECO:0000313" key="3">
    <source>
        <dbReference type="EMBL" id="SEU19433.1"/>
    </source>
</evidence>
<gene>
    <name evidence="2" type="ORF">MFU01_85130</name>
    <name evidence="3" type="ORF">SAMN05443572_10612</name>
</gene>
<dbReference type="RefSeq" id="WP_074955754.1">
    <property type="nucleotide sequence ID" value="NZ_BJXR01000082.1"/>
</dbReference>
<accession>A0A511TH17</accession>
<evidence type="ECO:0000313" key="2">
    <source>
        <dbReference type="EMBL" id="GEN13476.1"/>
    </source>
</evidence>
<proteinExistence type="predicted"/>